<dbReference type="Pfam" id="PF12953">
    <property type="entry name" value="DUF3842"/>
    <property type="match status" value="1"/>
</dbReference>
<dbReference type="AlphaFoldDB" id="A0A9D1KT13"/>
<accession>A0A9D1KT13</accession>
<comment type="caution">
    <text evidence="1">The sequence shown here is derived from an EMBL/GenBank/DDBJ whole genome shotgun (WGS) entry which is preliminary data.</text>
</comment>
<dbReference type="Proteomes" id="UP000824160">
    <property type="component" value="Unassembled WGS sequence"/>
</dbReference>
<dbReference type="InterPro" id="IPR024208">
    <property type="entry name" value="DUF3842"/>
</dbReference>
<proteinExistence type="predicted"/>
<reference evidence="1" key="2">
    <citation type="journal article" date="2021" name="PeerJ">
        <title>Extensive microbial diversity within the chicken gut microbiome revealed by metagenomics and culture.</title>
        <authorList>
            <person name="Gilroy R."/>
            <person name="Ravi A."/>
            <person name="Getino M."/>
            <person name="Pursley I."/>
            <person name="Horton D.L."/>
            <person name="Alikhan N.F."/>
            <person name="Baker D."/>
            <person name="Gharbi K."/>
            <person name="Hall N."/>
            <person name="Watson M."/>
            <person name="Adriaenssens E.M."/>
            <person name="Foster-Nyarko E."/>
            <person name="Jarju S."/>
            <person name="Secka A."/>
            <person name="Antonio M."/>
            <person name="Oren A."/>
            <person name="Chaudhuri R.R."/>
            <person name="La Ragione R."/>
            <person name="Hildebrand F."/>
            <person name="Pallen M.J."/>
        </authorList>
    </citation>
    <scope>NUCLEOTIDE SEQUENCE</scope>
    <source>
        <strain evidence="1">ChiBcec7-5410</strain>
    </source>
</reference>
<dbReference type="EMBL" id="DVLW01000221">
    <property type="protein sequence ID" value="HIT95126.1"/>
    <property type="molecule type" value="Genomic_DNA"/>
</dbReference>
<evidence type="ECO:0000313" key="1">
    <source>
        <dbReference type="EMBL" id="HIT95126.1"/>
    </source>
</evidence>
<protein>
    <submittedName>
        <fullName evidence="1">DUF3842 family protein</fullName>
    </submittedName>
</protein>
<reference evidence="1" key="1">
    <citation type="submission" date="2020-10" db="EMBL/GenBank/DDBJ databases">
        <authorList>
            <person name="Gilroy R."/>
        </authorList>
    </citation>
    <scope>NUCLEOTIDE SEQUENCE</scope>
    <source>
        <strain evidence="1">ChiBcec7-5410</strain>
    </source>
</reference>
<evidence type="ECO:0000313" key="2">
    <source>
        <dbReference type="Proteomes" id="UP000824160"/>
    </source>
</evidence>
<name>A0A9D1KT13_9FIRM</name>
<sequence length="132" mass="13715">MRILIIDGQGGKIGRAVAEAVLKELPGNEVDVIGTNAIATANMLKSGVKNAATGENPVVVMAPRADVIIGPVGIAVADSMMGEVTPKMAMAVGQSSAKKILIPINRCDIMIAGVADLPLTEMIRRVIAMLRQ</sequence>
<organism evidence="1 2">
    <name type="scientific">Candidatus Faecivivens stercoripullorum</name>
    <dbReference type="NCBI Taxonomy" id="2840805"/>
    <lineage>
        <taxon>Bacteria</taxon>
        <taxon>Bacillati</taxon>
        <taxon>Bacillota</taxon>
        <taxon>Clostridia</taxon>
        <taxon>Eubacteriales</taxon>
        <taxon>Oscillospiraceae</taxon>
        <taxon>Oscillospiraceae incertae sedis</taxon>
        <taxon>Candidatus Faecivivens</taxon>
    </lineage>
</organism>
<gene>
    <name evidence="1" type="ORF">IAC43_08060</name>
</gene>